<evidence type="ECO:0000259" key="2">
    <source>
        <dbReference type="Pfam" id="PF13391"/>
    </source>
</evidence>
<feature type="region of interest" description="Disordered" evidence="1">
    <location>
        <begin position="334"/>
        <end position="443"/>
    </location>
</feature>
<dbReference type="AlphaFoldDB" id="A0A439D4Y9"/>
<proteinExistence type="predicted"/>
<gene>
    <name evidence="3" type="ORF">EKO27_g5672</name>
</gene>
<keyword evidence="4" id="KW-1185">Reference proteome</keyword>
<evidence type="ECO:0000256" key="1">
    <source>
        <dbReference type="SAM" id="MobiDB-lite"/>
    </source>
</evidence>
<evidence type="ECO:0000313" key="4">
    <source>
        <dbReference type="Proteomes" id="UP000286045"/>
    </source>
</evidence>
<feature type="compositionally biased region" description="Polar residues" evidence="1">
    <location>
        <begin position="431"/>
        <end position="443"/>
    </location>
</feature>
<name>A0A439D4Y9_9PEZI</name>
<accession>A0A439D4Y9</accession>
<dbReference type="Proteomes" id="UP000286045">
    <property type="component" value="Unassembled WGS sequence"/>
</dbReference>
<protein>
    <recommendedName>
        <fullName evidence="2">HNH nuclease domain-containing protein</fullName>
    </recommendedName>
</protein>
<feature type="compositionally biased region" description="Acidic residues" evidence="1">
    <location>
        <begin position="384"/>
        <end position="397"/>
    </location>
</feature>
<sequence>MPAGVATSLTSRKVFLKRPVKPYAVTPHSTINQVRFLHPGYIEKENTLLVLPALDATISDGNNADSGIRGVHHDTARVACCILADCRWDGYFSLTRDGPAIDEGPDDILLASQYFFRLDNPDEIHDGHGGGPSNEGIEQYRYPVVPLFEHFRFPPQLPPSWMGAPIPPAAIDKVSVRDQTCRLTCSSAPNEIAHIVPAAHEGWWQSNAMFLHTARPDQSMNTDCPENALLLRRDVHKLWDRHKFALVPKQGRWVVHVLDYGRTAELQDNYHNLELQPLQDVRPEFLLARFALSILSEMAIFVRQPLPRAVVMVQGGSGEAKVRSLSGKDCYALFGRPSKNRSQSPKKRSRSAATQDEDDEQRRESVDDEDAHAAWNREQLCETEMMDSEDGSSDGEEEPRGRPRKRRRFSSFSPPTPLSARGLSASGPSLAHSSAPTTGSEPLHVITTNFWGVDRVHCRKEGDKTEDMETAGFKPRSP</sequence>
<dbReference type="InterPro" id="IPR003615">
    <property type="entry name" value="HNH_nuc"/>
</dbReference>
<reference evidence="3 4" key="1">
    <citation type="submission" date="2018-12" db="EMBL/GenBank/DDBJ databases">
        <title>Draft genome sequence of Xylaria grammica IHI A82.</title>
        <authorList>
            <person name="Buettner E."/>
            <person name="Kellner H."/>
        </authorList>
    </citation>
    <scope>NUCLEOTIDE SEQUENCE [LARGE SCALE GENOMIC DNA]</scope>
    <source>
        <strain evidence="3 4">IHI A82</strain>
    </source>
</reference>
<dbReference type="EMBL" id="RYZI01000154">
    <property type="protein sequence ID" value="RWA09453.1"/>
    <property type="molecule type" value="Genomic_DNA"/>
</dbReference>
<feature type="domain" description="HNH nuclease" evidence="2">
    <location>
        <begin position="181"/>
        <end position="246"/>
    </location>
</feature>
<comment type="caution">
    <text evidence="3">The sequence shown here is derived from an EMBL/GenBank/DDBJ whole genome shotgun (WGS) entry which is preliminary data.</text>
</comment>
<dbReference type="Pfam" id="PF13391">
    <property type="entry name" value="HNH_2"/>
    <property type="match status" value="1"/>
</dbReference>
<organism evidence="3 4">
    <name type="scientific">Xylaria grammica</name>
    <dbReference type="NCBI Taxonomy" id="363999"/>
    <lineage>
        <taxon>Eukaryota</taxon>
        <taxon>Fungi</taxon>
        <taxon>Dikarya</taxon>
        <taxon>Ascomycota</taxon>
        <taxon>Pezizomycotina</taxon>
        <taxon>Sordariomycetes</taxon>
        <taxon>Xylariomycetidae</taxon>
        <taxon>Xylariales</taxon>
        <taxon>Xylariaceae</taxon>
        <taxon>Xylaria</taxon>
    </lineage>
</organism>
<evidence type="ECO:0000313" key="3">
    <source>
        <dbReference type="EMBL" id="RWA09453.1"/>
    </source>
</evidence>